<name>A0A226C093_9FIRM</name>
<dbReference type="InterPro" id="IPR034274">
    <property type="entry name" value="ENP1_M14_CPD"/>
</dbReference>
<evidence type="ECO:0000256" key="2">
    <source>
        <dbReference type="ARBA" id="ARBA00005988"/>
    </source>
</evidence>
<dbReference type="PROSITE" id="PS52035">
    <property type="entry name" value="PEPTIDASE_M14"/>
    <property type="match status" value="1"/>
</dbReference>
<feature type="active site" description="Proton donor/acceptor" evidence="7">
    <location>
        <position position="331"/>
    </location>
</feature>
<dbReference type="SMART" id="SM00631">
    <property type="entry name" value="Zn_pept"/>
    <property type="match status" value="1"/>
</dbReference>
<dbReference type="GO" id="GO:0006508">
    <property type="term" value="P:proteolysis"/>
    <property type="evidence" value="ECO:0007669"/>
    <property type="project" value="UniProtKB-KW"/>
</dbReference>
<gene>
    <name evidence="10" type="ORF">CDO51_02480</name>
</gene>
<dbReference type="PANTHER" id="PTHR11705:SF143">
    <property type="entry name" value="SLL0236 PROTEIN"/>
    <property type="match status" value="1"/>
</dbReference>
<dbReference type="SUPFAM" id="SSF53187">
    <property type="entry name" value="Zn-dependent exopeptidases"/>
    <property type="match status" value="1"/>
</dbReference>
<comment type="cofactor">
    <cofactor evidence="1">
        <name>Zn(2+)</name>
        <dbReference type="ChEBI" id="CHEBI:29105"/>
    </cofactor>
</comment>
<organism evidence="10 11">
    <name type="scientific">Natranaerobius trueperi</name>
    <dbReference type="NCBI Taxonomy" id="759412"/>
    <lineage>
        <taxon>Bacteria</taxon>
        <taxon>Bacillati</taxon>
        <taxon>Bacillota</taxon>
        <taxon>Clostridia</taxon>
        <taxon>Natranaerobiales</taxon>
        <taxon>Natranaerobiaceae</taxon>
        <taxon>Natranaerobius</taxon>
    </lineage>
</organism>
<evidence type="ECO:0000256" key="7">
    <source>
        <dbReference type="PROSITE-ProRule" id="PRU01379"/>
    </source>
</evidence>
<keyword evidence="6" id="KW-0482">Metalloprotease</keyword>
<evidence type="ECO:0000256" key="6">
    <source>
        <dbReference type="ARBA" id="ARBA00023049"/>
    </source>
</evidence>
<dbReference type="GO" id="GO:0005615">
    <property type="term" value="C:extracellular space"/>
    <property type="evidence" value="ECO:0007669"/>
    <property type="project" value="TreeGrafter"/>
</dbReference>
<feature type="transmembrane region" description="Helical" evidence="8">
    <location>
        <begin position="14"/>
        <end position="33"/>
    </location>
</feature>
<dbReference type="PRINTS" id="PR00765">
    <property type="entry name" value="CRBOXYPTASEA"/>
</dbReference>
<dbReference type="Pfam" id="PF00246">
    <property type="entry name" value="Peptidase_M14"/>
    <property type="match status" value="1"/>
</dbReference>
<dbReference type="PANTHER" id="PTHR11705">
    <property type="entry name" value="PROTEASE FAMILY M14 CARBOXYPEPTIDASE A,B"/>
    <property type="match status" value="1"/>
</dbReference>
<keyword evidence="4" id="KW-0378">Hydrolase</keyword>
<evidence type="ECO:0000256" key="1">
    <source>
        <dbReference type="ARBA" id="ARBA00001947"/>
    </source>
</evidence>
<keyword evidence="10" id="KW-0121">Carboxypeptidase</keyword>
<dbReference type="GO" id="GO:0004181">
    <property type="term" value="F:metallocarboxypeptidase activity"/>
    <property type="evidence" value="ECO:0007669"/>
    <property type="project" value="InterPro"/>
</dbReference>
<feature type="domain" description="Peptidase M14" evidence="9">
    <location>
        <begin position="67"/>
        <end position="365"/>
    </location>
</feature>
<evidence type="ECO:0000259" key="9">
    <source>
        <dbReference type="PROSITE" id="PS52035"/>
    </source>
</evidence>
<keyword evidence="8" id="KW-0812">Transmembrane</keyword>
<dbReference type="Proteomes" id="UP000214588">
    <property type="component" value="Unassembled WGS sequence"/>
</dbReference>
<keyword evidence="11" id="KW-1185">Reference proteome</keyword>
<dbReference type="CDD" id="cd06229">
    <property type="entry name" value="M14_Endopeptidase_I"/>
    <property type="match status" value="1"/>
</dbReference>
<dbReference type="EMBL" id="NIQC01000003">
    <property type="protein sequence ID" value="OWZ84646.1"/>
    <property type="molecule type" value="Genomic_DNA"/>
</dbReference>
<evidence type="ECO:0000256" key="5">
    <source>
        <dbReference type="ARBA" id="ARBA00022833"/>
    </source>
</evidence>
<dbReference type="Gene3D" id="3.40.630.10">
    <property type="entry name" value="Zn peptidases"/>
    <property type="match status" value="1"/>
</dbReference>
<keyword evidence="3" id="KW-0645">Protease</keyword>
<sequence length="370" mass="43192">MKLVGSDQLVSEKFRPLLILIAIFVFAFSIAFLQGDNPTNEKDIEKAPESDPLDRINPDRIKTIVDPYQTYSFDDLEKDLKKLDKQYQGLLEVKNIGESVTGKELYAVRLGNEEDNILIEGSHHGREWLSTNLIMTKIDRYAYAYVTGEKIGEYNVREILDEVGIWFVPMVNPDGVTLNQKGKEGIPEEYCEQVKEHNVRWAKDDFYLWKANINGVDLNRQYPADWEESDCIGTRYAMNYKGEEPLSEPESQAMYDFTKQIEPLTAASYHTRGQVIFWYYHNKHLERDRAIGEQLSEMTGYQLYPPRSDYKGANFNDWFIQEFDRPAYIFELVPFTGREDTQDLDYMEVEWKNNKEVGLFLSKIANEKLK</sequence>
<dbReference type="InterPro" id="IPR000834">
    <property type="entry name" value="Peptidase_M14"/>
</dbReference>
<evidence type="ECO:0000313" key="10">
    <source>
        <dbReference type="EMBL" id="OWZ84646.1"/>
    </source>
</evidence>
<protein>
    <submittedName>
        <fullName evidence="10">Carboxypeptidase</fullName>
    </submittedName>
</protein>
<evidence type="ECO:0000256" key="3">
    <source>
        <dbReference type="ARBA" id="ARBA00022670"/>
    </source>
</evidence>
<comment type="caution">
    <text evidence="10">The sequence shown here is derived from an EMBL/GenBank/DDBJ whole genome shotgun (WGS) entry which is preliminary data.</text>
</comment>
<keyword evidence="8" id="KW-1133">Transmembrane helix</keyword>
<proteinExistence type="inferred from homology"/>
<keyword evidence="8" id="KW-0472">Membrane</keyword>
<reference evidence="10 11" key="1">
    <citation type="submission" date="2017-06" db="EMBL/GenBank/DDBJ databases">
        <title>Draft Genome Sequence of Natranaerobius trueperi halophilic, alkalithermophilic bacteria from soda lakes.</title>
        <authorList>
            <person name="Zhao B."/>
        </authorList>
    </citation>
    <scope>NUCLEOTIDE SEQUENCE [LARGE SCALE GENOMIC DNA]</scope>
    <source>
        <strain evidence="10 11">DSM 18760</strain>
    </source>
</reference>
<comment type="similarity">
    <text evidence="2 7">Belongs to the peptidase M14 family.</text>
</comment>
<evidence type="ECO:0000256" key="4">
    <source>
        <dbReference type="ARBA" id="ARBA00022801"/>
    </source>
</evidence>
<dbReference type="AlphaFoldDB" id="A0A226C093"/>
<evidence type="ECO:0000256" key="8">
    <source>
        <dbReference type="SAM" id="Phobius"/>
    </source>
</evidence>
<keyword evidence="5" id="KW-0862">Zinc</keyword>
<dbReference type="GO" id="GO:0008270">
    <property type="term" value="F:zinc ion binding"/>
    <property type="evidence" value="ECO:0007669"/>
    <property type="project" value="InterPro"/>
</dbReference>
<accession>A0A226C093</accession>
<evidence type="ECO:0000313" key="11">
    <source>
        <dbReference type="Proteomes" id="UP000214588"/>
    </source>
</evidence>